<dbReference type="GO" id="GO:0032026">
    <property type="term" value="P:response to magnesium ion"/>
    <property type="evidence" value="ECO:0007669"/>
    <property type="project" value="UniProtKB-ARBA"/>
</dbReference>
<dbReference type="GO" id="GO:0022857">
    <property type="term" value="F:transmembrane transporter activity"/>
    <property type="evidence" value="ECO:0007669"/>
    <property type="project" value="TreeGrafter"/>
</dbReference>
<keyword evidence="6" id="KW-0129">CBS domain</keyword>
<feature type="transmembrane region" description="Helical" evidence="9">
    <location>
        <begin position="241"/>
        <end position="263"/>
    </location>
</feature>
<dbReference type="EMBL" id="LJIJ01000225">
    <property type="protein sequence ID" value="ODN00197.1"/>
    <property type="molecule type" value="Genomic_DNA"/>
</dbReference>
<evidence type="ECO:0000256" key="3">
    <source>
        <dbReference type="ARBA" id="ARBA00022692"/>
    </source>
</evidence>
<evidence type="ECO:0000256" key="5">
    <source>
        <dbReference type="ARBA" id="ARBA00022989"/>
    </source>
</evidence>
<sequence>MRTEVRKKTYYDLDGRMYVLENTKMLMRLFGKFKDGSIFKFTKTISDCDRKGEEVELRVLEGSNYTAAVAEVTLPSKGDDSDVVYMCLRDGAATSFTLQGDYTDGTGQNVHNWMQIKLVSRPIPLWAHILIIAVLLMLSALFSGLNLGLLSLDKTDLKVIINTGSQRERSQASKIVPVRNHGNFLLCCLVFSNVLVNTILTIMMDSVIPGSGTWETVALTTLAIVLIGEILPQAVCSRYGLAVGAETILITKFFMLVSFPLAYPVGKLLDKILGEEIGAVYTRDRLKELLKVTRDQHGLETEEMGIISGALEMKTKTVKDIMTPLDDIFMLPVEASFDFDILTEIECRGYTRIPIYEGVRANVVAIINVKQLTLVDLKVAAPVKSLVDFYKTDLFFVFENEKLDFMFRSFREGSRGHMAFVQKLNDEGPGDPRYETIGLVTMEDVLEELLQAEIYDENDVGRSHGKSGTQKTIKSLPYTYRKTRPAVHISPQLSLAATQYLVTCKTYSTDERIRSNFRLMGTSIHVVKLPKQISLLHPDESTVFLYEAGKPSDVFTMLIEGKVRVEVGKERLAYDGGPFTTFGVNLLMPKSEGVVGVVKSSISRTGRDKLTYIPDYTVKALGDLHVLKLTYRKYRQACTATEQERLYSNNPQKAAEKPDWAEEIAAILDAND</sequence>
<keyword evidence="4" id="KW-0677">Repeat</keyword>
<keyword evidence="12" id="KW-1185">Reference proteome</keyword>
<feature type="domain" description="CNNM transmembrane" evidence="10">
    <location>
        <begin position="121"/>
        <end position="304"/>
    </location>
</feature>
<dbReference type="Gene3D" id="3.10.580.10">
    <property type="entry name" value="CBS-domain"/>
    <property type="match status" value="1"/>
</dbReference>
<comment type="similarity">
    <text evidence="2">Belongs to the ACDP family.</text>
</comment>
<dbReference type="PANTHER" id="PTHR12064">
    <property type="entry name" value="METAL TRANSPORTER CNNM"/>
    <property type="match status" value="1"/>
</dbReference>
<accession>A0A1D2N4J9</accession>
<protein>
    <submittedName>
        <fullName evidence="11">Metal transporter CNNM4</fullName>
    </submittedName>
</protein>
<dbReference type="PROSITE" id="PS51846">
    <property type="entry name" value="CNNM"/>
    <property type="match status" value="1"/>
</dbReference>
<comment type="subcellular location">
    <subcellularLocation>
        <location evidence="1">Basolateral cell membrane</location>
        <topology evidence="1">Multi-pass membrane protein</topology>
    </subcellularLocation>
</comment>
<dbReference type="GO" id="GO:0015693">
    <property type="term" value="P:magnesium ion transport"/>
    <property type="evidence" value="ECO:0007669"/>
    <property type="project" value="UniProtKB-ARBA"/>
</dbReference>
<dbReference type="GO" id="GO:0016323">
    <property type="term" value="C:basolateral plasma membrane"/>
    <property type="evidence" value="ECO:0007669"/>
    <property type="project" value="UniProtKB-SubCell"/>
</dbReference>
<dbReference type="GO" id="GO:0040018">
    <property type="term" value="P:positive regulation of multicellular organism growth"/>
    <property type="evidence" value="ECO:0007669"/>
    <property type="project" value="UniProtKB-ARBA"/>
</dbReference>
<keyword evidence="3 8" id="KW-0812">Transmembrane</keyword>
<dbReference type="PANTHER" id="PTHR12064:SF94">
    <property type="entry name" value="UNEXTENDED PROTEIN"/>
    <property type="match status" value="1"/>
</dbReference>
<proteinExistence type="inferred from homology"/>
<evidence type="ECO:0000256" key="4">
    <source>
        <dbReference type="ARBA" id="ARBA00022737"/>
    </source>
</evidence>
<reference evidence="11 12" key="1">
    <citation type="journal article" date="2016" name="Genome Biol. Evol.">
        <title>Gene Family Evolution Reflects Adaptation to Soil Environmental Stressors in the Genome of the Collembolan Orchesella cincta.</title>
        <authorList>
            <person name="Faddeeva-Vakhrusheva A."/>
            <person name="Derks M.F."/>
            <person name="Anvar S.Y."/>
            <person name="Agamennone V."/>
            <person name="Suring W."/>
            <person name="Smit S."/>
            <person name="van Straalen N.M."/>
            <person name="Roelofs D."/>
        </authorList>
    </citation>
    <scope>NUCLEOTIDE SEQUENCE [LARGE SCALE GENOMIC DNA]</scope>
    <source>
        <tissue evidence="11">Mixed pool</tissue>
    </source>
</reference>
<evidence type="ECO:0000313" key="11">
    <source>
        <dbReference type="EMBL" id="ODN00197.1"/>
    </source>
</evidence>
<feature type="transmembrane region" description="Helical" evidence="9">
    <location>
        <begin position="183"/>
        <end position="204"/>
    </location>
</feature>
<dbReference type="InterPro" id="IPR045095">
    <property type="entry name" value="ACDP"/>
</dbReference>
<evidence type="ECO:0000256" key="2">
    <source>
        <dbReference type="ARBA" id="ARBA00010484"/>
    </source>
</evidence>
<dbReference type="InterPro" id="IPR046342">
    <property type="entry name" value="CBS_dom_sf"/>
</dbReference>
<dbReference type="InterPro" id="IPR044751">
    <property type="entry name" value="Ion_transp-like_CBS"/>
</dbReference>
<feature type="transmembrane region" description="Helical" evidence="9">
    <location>
        <begin position="123"/>
        <end position="145"/>
    </location>
</feature>
<feature type="transmembrane region" description="Helical" evidence="9">
    <location>
        <begin position="216"/>
        <end position="235"/>
    </location>
</feature>
<dbReference type="OrthoDB" id="5353557at2759"/>
<keyword evidence="5 8" id="KW-1133">Transmembrane helix</keyword>
<dbReference type="OMA" id="LTEIECR"/>
<dbReference type="Pfam" id="PF25562">
    <property type="entry name" value="CNBH_CNNM2_C"/>
    <property type="match status" value="1"/>
</dbReference>
<evidence type="ECO:0000259" key="10">
    <source>
        <dbReference type="PROSITE" id="PS51846"/>
    </source>
</evidence>
<dbReference type="FunFam" id="3.10.580.10:FF:000006">
    <property type="entry name" value="DUF21 and CBS domain protein"/>
    <property type="match status" value="1"/>
</dbReference>
<dbReference type="STRING" id="48709.A0A1D2N4J9"/>
<gene>
    <name evidence="11" type="ORF">Ocin01_06487</name>
</gene>
<dbReference type="Proteomes" id="UP000094527">
    <property type="component" value="Unassembled WGS sequence"/>
</dbReference>
<comment type="caution">
    <text evidence="11">The sequence shown here is derived from an EMBL/GenBank/DDBJ whole genome shotgun (WGS) entry which is preliminary data.</text>
</comment>
<dbReference type="GO" id="GO:0008340">
    <property type="term" value="P:determination of adult lifespan"/>
    <property type="evidence" value="ECO:0007669"/>
    <property type="project" value="UniProtKB-ARBA"/>
</dbReference>
<dbReference type="CDD" id="cd04590">
    <property type="entry name" value="CBS_pair_CorC_HlyC_assoc"/>
    <property type="match status" value="1"/>
</dbReference>
<name>A0A1D2N4J9_ORCCI</name>
<evidence type="ECO:0000256" key="7">
    <source>
        <dbReference type="ARBA" id="ARBA00023136"/>
    </source>
</evidence>
<keyword evidence="7 8" id="KW-0472">Membrane</keyword>
<evidence type="ECO:0000313" key="12">
    <source>
        <dbReference type="Proteomes" id="UP000094527"/>
    </source>
</evidence>
<dbReference type="GO" id="GO:1905941">
    <property type="term" value="P:positive regulation of gonad development"/>
    <property type="evidence" value="ECO:0007669"/>
    <property type="project" value="UniProtKB-ARBA"/>
</dbReference>
<organism evidence="11 12">
    <name type="scientific">Orchesella cincta</name>
    <name type="common">Springtail</name>
    <name type="synonym">Podura cincta</name>
    <dbReference type="NCBI Taxonomy" id="48709"/>
    <lineage>
        <taxon>Eukaryota</taxon>
        <taxon>Metazoa</taxon>
        <taxon>Ecdysozoa</taxon>
        <taxon>Arthropoda</taxon>
        <taxon>Hexapoda</taxon>
        <taxon>Collembola</taxon>
        <taxon>Entomobryomorpha</taxon>
        <taxon>Entomobryoidea</taxon>
        <taxon>Orchesellidae</taxon>
        <taxon>Orchesellinae</taxon>
        <taxon>Orchesella</taxon>
    </lineage>
</organism>
<dbReference type="SUPFAM" id="SSF54631">
    <property type="entry name" value="CBS-domain pair"/>
    <property type="match status" value="1"/>
</dbReference>
<dbReference type="InterPro" id="IPR002550">
    <property type="entry name" value="CNNM"/>
</dbReference>
<dbReference type="Pfam" id="PF01595">
    <property type="entry name" value="CNNM"/>
    <property type="match status" value="1"/>
</dbReference>
<evidence type="ECO:0000256" key="6">
    <source>
        <dbReference type="ARBA" id="ARBA00023122"/>
    </source>
</evidence>
<dbReference type="AlphaFoldDB" id="A0A1D2N4J9"/>
<evidence type="ECO:0000256" key="1">
    <source>
        <dbReference type="ARBA" id="ARBA00004554"/>
    </source>
</evidence>
<evidence type="ECO:0000256" key="9">
    <source>
        <dbReference type="SAM" id="Phobius"/>
    </source>
</evidence>
<evidence type="ECO:0000256" key="8">
    <source>
        <dbReference type="PROSITE-ProRule" id="PRU01193"/>
    </source>
</evidence>
<dbReference type="GO" id="GO:0010960">
    <property type="term" value="P:magnesium ion homeostasis"/>
    <property type="evidence" value="ECO:0007669"/>
    <property type="project" value="InterPro"/>
</dbReference>